<organism evidence="2 3">
    <name type="scientific">Bacillus thuringiensis serovar sooncheon</name>
    <dbReference type="NCBI Taxonomy" id="180891"/>
    <lineage>
        <taxon>Bacteria</taxon>
        <taxon>Bacillati</taxon>
        <taxon>Bacillota</taxon>
        <taxon>Bacilli</taxon>
        <taxon>Bacillales</taxon>
        <taxon>Bacillaceae</taxon>
        <taxon>Bacillus</taxon>
        <taxon>Bacillus cereus group</taxon>
    </lineage>
</organism>
<dbReference type="AlphaFoldDB" id="A0A9Q5SI02"/>
<dbReference type="RefSeq" id="WP_065212562.1">
    <property type="nucleotide sequence ID" value="NZ_NFCY01000029.1"/>
</dbReference>
<feature type="compositionally biased region" description="Basic and acidic residues" evidence="1">
    <location>
        <begin position="81"/>
        <end position="91"/>
    </location>
</feature>
<dbReference type="InterPro" id="IPR046229">
    <property type="entry name" value="TnpC-like"/>
</dbReference>
<dbReference type="EMBL" id="NFCY01000029">
    <property type="protein sequence ID" value="OTX42710.1"/>
    <property type="molecule type" value="Genomic_DNA"/>
</dbReference>
<evidence type="ECO:0000313" key="3">
    <source>
        <dbReference type="Proteomes" id="UP000194733"/>
    </source>
</evidence>
<gene>
    <name evidence="2" type="ORF">BK724_25170</name>
</gene>
<dbReference type="Pfam" id="PF19776">
    <property type="entry name" value="DUF6262"/>
    <property type="match status" value="1"/>
</dbReference>
<evidence type="ECO:0000313" key="2">
    <source>
        <dbReference type="EMBL" id="OTX42710.1"/>
    </source>
</evidence>
<name>A0A9Q5SI02_BACTU</name>
<protein>
    <submittedName>
        <fullName evidence="2">Transposase</fullName>
    </submittedName>
</protein>
<comment type="caution">
    <text evidence="2">The sequence shown here is derived from an EMBL/GenBank/DDBJ whole genome shotgun (WGS) entry which is preliminary data.</text>
</comment>
<accession>A0A9Q5SI02</accession>
<feature type="compositionally biased region" description="Polar residues" evidence="1">
    <location>
        <begin position="68"/>
        <end position="79"/>
    </location>
</feature>
<reference evidence="2 3" key="1">
    <citation type="submission" date="2016-10" db="EMBL/GenBank/DDBJ databases">
        <title>Comparative genomics of Bacillus thuringiensis reveals a path to pathogens against multiple invertebrate hosts.</title>
        <authorList>
            <person name="Zheng J."/>
            <person name="Gao Q."/>
            <person name="Liu H."/>
            <person name="Peng D."/>
            <person name="Ruan L."/>
            <person name="Sun M."/>
        </authorList>
    </citation>
    <scope>NUCLEOTIDE SEQUENCE [LARGE SCALE GENOMIC DNA]</scope>
    <source>
        <strain evidence="2">BGSC 4BB1</strain>
    </source>
</reference>
<evidence type="ECO:0000256" key="1">
    <source>
        <dbReference type="SAM" id="MobiDB-lite"/>
    </source>
</evidence>
<feature type="region of interest" description="Disordered" evidence="1">
    <location>
        <begin position="67"/>
        <end position="91"/>
    </location>
</feature>
<dbReference type="Proteomes" id="UP000194733">
    <property type="component" value="Unassembled WGS sequence"/>
</dbReference>
<proteinExistence type="predicted"/>
<sequence>MNNYNRKEQLKAIHASRKAVTTQKVDEAIKRLVRANQNINFNSVASEAGVAKATLYNNKQFRTRIETLRQQQSQAPTSKQTKREMSDSNKDIIIESLKRRSKKIEAENQPLRNQLKIAYADVYKRI</sequence>